<evidence type="ECO:0000313" key="2">
    <source>
        <dbReference type="EMBL" id="POW02881.1"/>
    </source>
</evidence>
<protein>
    <submittedName>
        <fullName evidence="2">Uncharacterized protein</fullName>
    </submittedName>
</protein>
<dbReference type="EMBL" id="PKSM01000207">
    <property type="protein sequence ID" value="POW02881.1"/>
    <property type="molecule type" value="Genomic_DNA"/>
</dbReference>
<evidence type="ECO:0000313" key="3">
    <source>
        <dbReference type="Proteomes" id="UP000238274"/>
    </source>
</evidence>
<proteinExistence type="predicted"/>
<gene>
    <name evidence="2" type="ORF">PSHT_11908</name>
</gene>
<accession>A0A2S4V049</accession>
<feature type="region of interest" description="Disordered" evidence="1">
    <location>
        <begin position="55"/>
        <end position="81"/>
    </location>
</feature>
<reference evidence="2 3" key="1">
    <citation type="submission" date="2017-12" db="EMBL/GenBank/DDBJ databases">
        <title>Gene loss provides genomic basis for host adaptation in cereal stripe rust fungi.</title>
        <authorList>
            <person name="Xia C."/>
        </authorList>
    </citation>
    <scope>NUCLEOTIDE SEQUENCE [LARGE SCALE GENOMIC DNA]</scope>
    <source>
        <strain evidence="2 3">93TX-2</strain>
    </source>
</reference>
<organism evidence="2 3">
    <name type="scientific">Puccinia striiformis</name>
    <dbReference type="NCBI Taxonomy" id="27350"/>
    <lineage>
        <taxon>Eukaryota</taxon>
        <taxon>Fungi</taxon>
        <taxon>Dikarya</taxon>
        <taxon>Basidiomycota</taxon>
        <taxon>Pucciniomycotina</taxon>
        <taxon>Pucciniomycetes</taxon>
        <taxon>Pucciniales</taxon>
        <taxon>Pucciniaceae</taxon>
        <taxon>Puccinia</taxon>
    </lineage>
</organism>
<keyword evidence="3" id="KW-1185">Reference proteome</keyword>
<dbReference type="VEuPathDB" id="FungiDB:PSHT_11908"/>
<evidence type="ECO:0000256" key="1">
    <source>
        <dbReference type="SAM" id="MobiDB-lite"/>
    </source>
</evidence>
<name>A0A2S4V049_9BASI</name>
<reference evidence="3" key="3">
    <citation type="journal article" date="2018" name="Mol. Plant Microbe Interact.">
        <title>Genome sequence resources for the wheat stripe rust pathogen (Puccinia striiformis f. sp. tritici) and the barley stripe rust pathogen (Puccinia striiformis f. sp. hordei).</title>
        <authorList>
            <person name="Xia C."/>
            <person name="Wang M."/>
            <person name="Yin C."/>
            <person name="Cornejo O.E."/>
            <person name="Hulbert S.H."/>
            <person name="Chen X."/>
        </authorList>
    </citation>
    <scope>NUCLEOTIDE SEQUENCE [LARGE SCALE GENOMIC DNA]</scope>
    <source>
        <strain evidence="3">93TX-2</strain>
    </source>
</reference>
<reference evidence="3" key="2">
    <citation type="journal article" date="2018" name="BMC Genomics">
        <title>Genomic insights into host adaptation between the wheat stripe rust pathogen (Puccinia striiformis f. sp. tritici) and the barley stripe rust pathogen (Puccinia striiformis f. sp. hordei).</title>
        <authorList>
            <person name="Xia C."/>
            <person name="Wang M."/>
            <person name="Yin C."/>
            <person name="Cornejo O.E."/>
            <person name="Hulbert S.H."/>
            <person name="Chen X."/>
        </authorList>
    </citation>
    <scope>NUCLEOTIDE SEQUENCE [LARGE SCALE GENOMIC DNA]</scope>
    <source>
        <strain evidence="3">93TX-2</strain>
    </source>
</reference>
<dbReference type="VEuPathDB" id="FungiDB:PSTT_10235"/>
<dbReference type="Proteomes" id="UP000238274">
    <property type="component" value="Unassembled WGS sequence"/>
</dbReference>
<sequence length="210" mass="23480">MGALVSPKKYSEFVLVTTERLILWAQAMAVNPEVTHYIPPLTFQPRQTLLLKRRRRQPQPTNHCQTNPVHGTVPNPESASGLDPLLSRIPPKPMGYQAPFMYNSYPPHYYGHPPPPMGAQFGYPPNQVSPGLLGGHPKLNQSSRRDHQSIFANSIEGGCRLRTVPQIYIRQPLAGSSPKGFKKAHAQALTSRIGRFEHHLKKTRANNNEA</sequence>
<comment type="caution">
    <text evidence="2">The sequence shown here is derived from an EMBL/GenBank/DDBJ whole genome shotgun (WGS) entry which is preliminary data.</text>
</comment>
<dbReference type="AlphaFoldDB" id="A0A2S4V049"/>